<evidence type="ECO:0000313" key="2">
    <source>
        <dbReference type="EMBL" id="SEQ74394.1"/>
    </source>
</evidence>
<sequence>MDLTLFETLPLGDIGADRTDQYLPLTELRRAIEMRWTLTDTAERTGGPARYAASRKPAAASASSRR</sequence>
<dbReference type="Proteomes" id="UP000199647">
    <property type="component" value="Unassembled WGS sequence"/>
</dbReference>
<dbReference type="AlphaFoldDB" id="A0A1H9IIH6"/>
<reference evidence="2 3" key="1">
    <citation type="submission" date="2016-10" db="EMBL/GenBank/DDBJ databases">
        <authorList>
            <person name="de Groot N.N."/>
        </authorList>
    </citation>
    <scope>NUCLEOTIDE SEQUENCE [LARGE SCALE GENOMIC DNA]</scope>
    <source>
        <strain evidence="2 3">A52C2</strain>
    </source>
</reference>
<gene>
    <name evidence="2" type="ORF">SAMN05216548_107117</name>
</gene>
<proteinExistence type="predicted"/>
<feature type="compositionally biased region" description="Low complexity" evidence="1">
    <location>
        <begin position="49"/>
        <end position="66"/>
    </location>
</feature>
<accession>A0A1H9IIH6</accession>
<evidence type="ECO:0000313" key="3">
    <source>
        <dbReference type="Proteomes" id="UP000199647"/>
    </source>
</evidence>
<feature type="region of interest" description="Disordered" evidence="1">
    <location>
        <begin position="43"/>
        <end position="66"/>
    </location>
</feature>
<dbReference type="EMBL" id="FOFG01000007">
    <property type="protein sequence ID" value="SEQ74394.1"/>
    <property type="molecule type" value="Genomic_DNA"/>
</dbReference>
<protein>
    <submittedName>
        <fullName evidence="2">Cyclic pyranopterin phosphate synthase</fullName>
    </submittedName>
</protein>
<keyword evidence="3" id="KW-1185">Reference proteome</keyword>
<dbReference type="STRING" id="1855383.SAMN05216548_107117"/>
<evidence type="ECO:0000256" key="1">
    <source>
        <dbReference type="SAM" id="MobiDB-lite"/>
    </source>
</evidence>
<name>A0A1H9IIH6_9HYPH</name>
<organism evidence="2 3">
    <name type="scientific">Faunimonas pinastri</name>
    <dbReference type="NCBI Taxonomy" id="1855383"/>
    <lineage>
        <taxon>Bacteria</taxon>
        <taxon>Pseudomonadati</taxon>
        <taxon>Pseudomonadota</taxon>
        <taxon>Alphaproteobacteria</taxon>
        <taxon>Hyphomicrobiales</taxon>
        <taxon>Afifellaceae</taxon>
        <taxon>Faunimonas</taxon>
    </lineage>
</organism>